<proteinExistence type="predicted"/>
<protein>
    <submittedName>
        <fullName evidence="1">Putative secreted protein</fullName>
    </submittedName>
</protein>
<name>A0A2M4DE39_ANODA</name>
<sequence length="66" mass="6706">MSSMLKSSADCFSVVPLSLPPSVSATAAVPAVLTSVPVSPPPPPPTPLALLFLEPSPGVRSRSLPR</sequence>
<organism evidence="1">
    <name type="scientific">Anopheles darlingi</name>
    <name type="common">Mosquito</name>
    <dbReference type="NCBI Taxonomy" id="43151"/>
    <lineage>
        <taxon>Eukaryota</taxon>
        <taxon>Metazoa</taxon>
        <taxon>Ecdysozoa</taxon>
        <taxon>Arthropoda</taxon>
        <taxon>Hexapoda</taxon>
        <taxon>Insecta</taxon>
        <taxon>Pterygota</taxon>
        <taxon>Neoptera</taxon>
        <taxon>Endopterygota</taxon>
        <taxon>Diptera</taxon>
        <taxon>Nematocera</taxon>
        <taxon>Culicoidea</taxon>
        <taxon>Culicidae</taxon>
        <taxon>Anophelinae</taxon>
        <taxon>Anopheles</taxon>
    </lineage>
</organism>
<evidence type="ECO:0000313" key="1">
    <source>
        <dbReference type="EMBL" id="MBW75721.1"/>
    </source>
</evidence>
<reference evidence="1" key="1">
    <citation type="submission" date="2018-01" db="EMBL/GenBank/DDBJ databases">
        <title>An insight into the sialome of Amazonian anophelines.</title>
        <authorList>
            <person name="Ribeiro J.M."/>
            <person name="Scarpassa V."/>
            <person name="Calvo E."/>
        </authorList>
    </citation>
    <scope>NUCLEOTIDE SEQUENCE</scope>
</reference>
<dbReference type="AlphaFoldDB" id="A0A2M4DE39"/>
<accession>A0A2M4DE39</accession>
<dbReference type="EMBL" id="GGFL01011543">
    <property type="protein sequence ID" value="MBW75721.1"/>
    <property type="molecule type" value="Transcribed_RNA"/>
</dbReference>